<keyword evidence="4" id="KW-1185">Reference proteome</keyword>
<dbReference type="EMBL" id="JAAMPC010000002">
    <property type="protein sequence ID" value="KAG2327089.1"/>
    <property type="molecule type" value="Genomic_DNA"/>
</dbReference>
<dbReference type="OrthoDB" id="71437at2759"/>
<dbReference type="InterPro" id="IPR051980">
    <property type="entry name" value="WD_repeat_MORG1"/>
</dbReference>
<dbReference type="InterPro" id="IPR015943">
    <property type="entry name" value="WD40/YVTN_repeat-like_dom_sf"/>
</dbReference>
<dbReference type="PANTHER" id="PTHR22842:SF3">
    <property type="entry name" value="WD REPEAT DOMAIN-CONTAINING PROTEIN 83"/>
    <property type="match status" value="1"/>
</dbReference>
<dbReference type="GO" id="GO:0000398">
    <property type="term" value="P:mRNA splicing, via spliceosome"/>
    <property type="evidence" value="ECO:0007669"/>
    <property type="project" value="TreeGrafter"/>
</dbReference>
<keyword evidence="2" id="KW-0963">Cytoplasm</keyword>
<evidence type="ECO:0000313" key="4">
    <source>
        <dbReference type="Proteomes" id="UP000886595"/>
    </source>
</evidence>
<proteinExistence type="predicted"/>
<organism evidence="3 4">
    <name type="scientific">Brassica carinata</name>
    <name type="common">Ethiopian mustard</name>
    <name type="synonym">Abyssinian cabbage</name>
    <dbReference type="NCBI Taxonomy" id="52824"/>
    <lineage>
        <taxon>Eukaryota</taxon>
        <taxon>Viridiplantae</taxon>
        <taxon>Streptophyta</taxon>
        <taxon>Embryophyta</taxon>
        <taxon>Tracheophyta</taxon>
        <taxon>Spermatophyta</taxon>
        <taxon>Magnoliopsida</taxon>
        <taxon>eudicotyledons</taxon>
        <taxon>Gunneridae</taxon>
        <taxon>Pentapetalae</taxon>
        <taxon>rosids</taxon>
        <taxon>malvids</taxon>
        <taxon>Brassicales</taxon>
        <taxon>Brassicaceae</taxon>
        <taxon>Brassiceae</taxon>
        <taxon>Brassica</taxon>
    </lineage>
</organism>
<comment type="subcellular location">
    <subcellularLocation>
        <location evidence="1">Cytoplasm</location>
    </subcellularLocation>
</comment>
<dbReference type="Gene3D" id="2.130.10.10">
    <property type="entry name" value="YVTN repeat-like/Quinoprotein amine dehydrogenase"/>
    <property type="match status" value="1"/>
</dbReference>
<dbReference type="PANTHER" id="PTHR22842">
    <property type="entry name" value="WD40 REPEAT PROTEIN"/>
    <property type="match status" value="1"/>
</dbReference>
<reference evidence="3 4" key="1">
    <citation type="submission" date="2020-02" db="EMBL/GenBank/DDBJ databases">
        <authorList>
            <person name="Ma Q."/>
            <person name="Huang Y."/>
            <person name="Song X."/>
            <person name="Pei D."/>
        </authorList>
    </citation>
    <scope>NUCLEOTIDE SEQUENCE [LARGE SCALE GENOMIC DNA]</scope>
    <source>
        <strain evidence="3">Sxm20200214</strain>
        <tissue evidence="3">Leaf</tissue>
    </source>
</reference>
<accession>A0A8X7WAK4</accession>
<evidence type="ECO:0000313" key="3">
    <source>
        <dbReference type="EMBL" id="KAG2327089.1"/>
    </source>
</evidence>
<dbReference type="AlphaFoldDB" id="A0A8X7WAK4"/>
<dbReference type="Proteomes" id="UP000886595">
    <property type="component" value="Unassembled WGS sequence"/>
</dbReference>
<sequence length="100" mass="11518">MISVFGSFVFFSLFERDNAKFCSCGGDRQVYYWDVSTGRVIRKFRGQHGEVNVTKFSDSSAVVVYLYQLVSIVRIWDCRSHRVEPVQVFAPFVLLTVPIL</sequence>
<comment type="caution">
    <text evidence="3">The sequence shown here is derived from an EMBL/GenBank/DDBJ whole genome shotgun (WGS) entry which is preliminary data.</text>
</comment>
<name>A0A8X7WAK4_BRACI</name>
<gene>
    <name evidence="3" type="ORF">Bca52824_009817</name>
</gene>
<dbReference type="GO" id="GO:0005737">
    <property type="term" value="C:cytoplasm"/>
    <property type="evidence" value="ECO:0007669"/>
    <property type="project" value="UniProtKB-SubCell"/>
</dbReference>
<dbReference type="InterPro" id="IPR036322">
    <property type="entry name" value="WD40_repeat_dom_sf"/>
</dbReference>
<evidence type="ECO:0000256" key="1">
    <source>
        <dbReference type="ARBA" id="ARBA00004496"/>
    </source>
</evidence>
<evidence type="ECO:0000256" key="2">
    <source>
        <dbReference type="ARBA" id="ARBA00022490"/>
    </source>
</evidence>
<protein>
    <submittedName>
        <fullName evidence="3">Uncharacterized protein</fullName>
    </submittedName>
</protein>
<dbReference type="GO" id="GO:0071013">
    <property type="term" value="C:catalytic step 2 spliceosome"/>
    <property type="evidence" value="ECO:0007669"/>
    <property type="project" value="TreeGrafter"/>
</dbReference>
<dbReference type="SUPFAM" id="SSF50978">
    <property type="entry name" value="WD40 repeat-like"/>
    <property type="match status" value="1"/>
</dbReference>